<accession>A0A238Z428</accession>
<keyword evidence="3" id="KW-1185">Reference proteome</keyword>
<sequence>MAWWVWLLVAWLLLAVLVALLAGRGLQIAENREWSRRGKVDRRSRPREIEPRRSA</sequence>
<gene>
    <name evidence="2" type="ORF">SAMN06272737_12464</name>
</gene>
<dbReference type="AlphaFoldDB" id="A0A238Z428"/>
<evidence type="ECO:0000256" key="1">
    <source>
        <dbReference type="SAM" id="MobiDB-lite"/>
    </source>
</evidence>
<name>A0A238Z428_9ACTN</name>
<reference evidence="2 3" key="1">
    <citation type="submission" date="2017-06" db="EMBL/GenBank/DDBJ databases">
        <authorList>
            <person name="Kim H.J."/>
            <person name="Triplett B.A."/>
        </authorList>
    </citation>
    <scope>NUCLEOTIDE SEQUENCE [LARGE SCALE GENOMIC DNA]</scope>
    <source>
        <strain evidence="2 3">DSM 44272</strain>
    </source>
</reference>
<dbReference type="EMBL" id="FZNO01000024">
    <property type="protein sequence ID" value="SNR77643.1"/>
    <property type="molecule type" value="Genomic_DNA"/>
</dbReference>
<proteinExistence type="predicted"/>
<feature type="region of interest" description="Disordered" evidence="1">
    <location>
        <begin position="35"/>
        <end position="55"/>
    </location>
</feature>
<evidence type="ECO:0000313" key="2">
    <source>
        <dbReference type="EMBL" id="SNR77643.1"/>
    </source>
</evidence>
<dbReference type="Proteomes" id="UP000198403">
    <property type="component" value="Unassembled WGS sequence"/>
</dbReference>
<organism evidence="2 3">
    <name type="scientific">Blastococcus mobilis</name>
    <dbReference type="NCBI Taxonomy" id="1938746"/>
    <lineage>
        <taxon>Bacteria</taxon>
        <taxon>Bacillati</taxon>
        <taxon>Actinomycetota</taxon>
        <taxon>Actinomycetes</taxon>
        <taxon>Geodermatophilales</taxon>
        <taxon>Geodermatophilaceae</taxon>
        <taxon>Blastococcus</taxon>
    </lineage>
</organism>
<protein>
    <submittedName>
        <fullName evidence="2">Uncharacterized protein</fullName>
    </submittedName>
</protein>
<evidence type="ECO:0000313" key="3">
    <source>
        <dbReference type="Proteomes" id="UP000198403"/>
    </source>
</evidence>